<dbReference type="InterPro" id="IPR020846">
    <property type="entry name" value="MFS_dom"/>
</dbReference>
<dbReference type="PANTHER" id="PTHR42718:SF1">
    <property type="entry name" value="LOW AFFINITY AMMONIUM TRANSPORTER"/>
    <property type="match status" value="1"/>
</dbReference>
<feature type="transmembrane region" description="Helical" evidence="5">
    <location>
        <begin position="201"/>
        <end position="225"/>
    </location>
</feature>
<name>A0A9W9GG97_9EURO</name>
<dbReference type="SUPFAM" id="SSF103473">
    <property type="entry name" value="MFS general substrate transporter"/>
    <property type="match status" value="2"/>
</dbReference>
<feature type="transmembrane region" description="Helical" evidence="5">
    <location>
        <begin position="168"/>
        <end position="189"/>
    </location>
</feature>
<keyword evidence="4 5" id="KW-0472">Membrane</keyword>
<feature type="transmembrane region" description="Helical" evidence="5">
    <location>
        <begin position="342"/>
        <end position="362"/>
    </location>
</feature>
<feature type="transmembrane region" description="Helical" evidence="5">
    <location>
        <begin position="468"/>
        <end position="490"/>
    </location>
</feature>
<gene>
    <name evidence="6" type="ORF">N7476_011163</name>
</gene>
<dbReference type="CDD" id="cd17476">
    <property type="entry name" value="MFS_Amf1_MDR_like"/>
    <property type="match status" value="1"/>
</dbReference>
<dbReference type="Gene3D" id="1.20.1250.20">
    <property type="entry name" value="MFS general substrate transporter like domains"/>
    <property type="match status" value="2"/>
</dbReference>
<evidence type="ECO:0000313" key="6">
    <source>
        <dbReference type="EMBL" id="KAJ5299606.1"/>
    </source>
</evidence>
<evidence type="ECO:0000256" key="2">
    <source>
        <dbReference type="ARBA" id="ARBA00022692"/>
    </source>
</evidence>
<dbReference type="InterPro" id="IPR036259">
    <property type="entry name" value="MFS_trans_sf"/>
</dbReference>
<feature type="transmembrane region" description="Helical" evidence="5">
    <location>
        <begin position="405"/>
        <end position="424"/>
    </location>
</feature>
<proteinExistence type="predicted"/>
<feature type="transmembrane region" description="Helical" evidence="5">
    <location>
        <begin position="272"/>
        <end position="291"/>
    </location>
</feature>
<sequence length="558" mass="58703">MSNNTSEEGASLHWPHAGPDASAASIASAVINEDYHIMGQDSIPAKSLATLGQSIQQPQPPAVQTLSPARESVFVAVICLAQFLTQAGVGSVLAILPVLSASLGITNRGIQAWLIAGYSLTVGTFILVSGRLGDLYGHKRVLLAGYAWFGAWSIIAGLAVYSGSVLFVFARVLSGIGPSLMLPNALAILGVVYPPSPRKNLVFSLFGAVAPGGCVVGAALASLFAITWWPWLFWVMGITLLAIAVLGYLVIPEDPRVLSGRSLSVLKFIEAVDALGGALGVTALVLVSFAWNQAGVVGWSEPYVYILLILGVLLVPVFFWVEFRVARSPLLPFDVLNGEVGVVLVCIACGWGSFGVWIFYVFQFFEHTRGASPLLATAWLSPAAITGALASLTTAYLLGRAQPATIMVIAMTAFTAGSIIIATAPANQTYWGQSFVMSLVIPFGMDMSFPAASLIISNAVPLEKQGVGMSLVNTVVNYSISIALGFAGTVEIQVTKGDPGPGSVLRGYRSAWYLGIGLAGLGLCFSVVNLAIIKIKARSKLLGGKVDGRFDLERVKPK</sequence>
<dbReference type="GO" id="GO:0016020">
    <property type="term" value="C:membrane"/>
    <property type="evidence" value="ECO:0007669"/>
    <property type="project" value="UniProtKB-SubCell"/>
</dbReference>
<evidence type="ECO:0000256" key="5">
    <source>
        <dbReference type="SAM" id="Phobius"/>
    </source>
</evidence>
<comment type="caution">
    <text evidence="6">The sequence shown here is derived from an EMBL/GenBank/DDBJ whole genome shotgun (WGS) entry which is preliminary data.</text>
</comment>
<dbReference type="Pfam" id="PF07690">
    <property type="entry name" value="MFS_1"/>
    <property type="match status" value="1"/>
</dbReference>
<dbReference type="Proteomes" id="UP001147746">
    <property type="component" value="Unassembled WGS sequence"/>
</dbReference>
<dbReference type="PROSITE" id="PS50850">
    <property type="entry name" value="MFS"/>
    <property type="match status" value="1"/>
</dbReference>
<dbReference type="InterPro" id="IPR011701">
    <property type="entry name" value="MFS"/>
</dbReference>
<dbReference type="EMBL" id="JAPZBO010000010">
    <property type="protein sequence ID" value="KAJ5299606.1"/>
    <property type="molecule type" value="Genomic_DNA"/>
</dbReference>
<dbReference type="AlphaFoldDB" id="A0A9W9GG97"/>
<feature type="transmembrane region" description="Helical" evidence="5">
    <location>
        <begin position="510"/>
        <end position="532"/>
    </location>
</feature>
<feature type="transmembrane region" description="Helical" evidence="5">
    <location>
        <begin position="141"/>
        <end position="162"/>
    </location>
</feature>
<dbReference type="GO" id="GO:0022857">
    <property type="term" value="F:transmembrane transporter activity"/>
    <property type="evidence" value="ECO:0007669"/>
    <property type="project" value="InterPro"/>
</dbReference>
<feature type="transmembrane region" description="Helical" evidence="5">
    <location>
        <begin position="73"/>
        <end position="98"/>
    </location>
</feature>
<feature type="transmembrane region" description="Helical" evidence="5">
    <location>
        <begin position="430"/>
        <end position="456"/>
    </location>
</feature>
<feature type="transmembrane region" description="Helical" evidence="5">
    <location>
        <begin position="231"/>
        <end position="251"/>
    </location>
</feature>
<keyword evidence="2 5" id="KW-0812">Transmembrane</keyword>
<reference evidence="6" key="1">
    <citation type="submission" date="2022-12" db="EMBL/GenBank/DDBJ databases">
        <authorList>
            <person name="Petersen C."/>
        </authorList>
    </citation>
    <scope>NUCLEOTIDE SEQUENCE</scope>
    <source>
        <strain evidence="6">IBT 21472</strain>
    </source>
</reference>
<keyword evidence="7" id="KW-1185">Reference proteome</keyword>
<reference evidence="6" key="2">
    <citation type="journal article" date="2023" name="IMA Fungus">
        <title>Comparative genomic study of the Penicillium genus elucidates a diverse pangenome and 15 lateral gene transfer events.</title>
        <authorList>
            <person name="Petersen C."/>
            <person name="Sorensen T."/>
            <person name="Nielsen M.R."/>
            <person name="Sondergaard T.E."/>
            <person name="Sorensen J.L."/>
            <person name="Fitzpatrick D.A."/>
            <person name="Frisvad J.C."/>
            <person name="Nielsen K.L."/>
        </authorList>
    </citation>
    <scope>NUCLEOTIDE SEQUENCE</scope>
    <source>
        <strain evidence="6">IBT 21472</strain>
    </source>
</reference>
<evidence type="ECO:0000313" key="7">
    <source>
        <dbReference type="Proteomes" id="UP001147746"/>
    </source>
</evidence>
<comment type="subcellular location">
    <subcellularLocation>
        <location evidence="1">Membrane</location>
        <topology evidence="1">Multi-pass membrane protein</topology>
    </subcellularLocation>
</comment>
<feature type="transmembrane region" description="Helical" evidence="5">
    <location>
        <begin position="374"/>
        <end position="398"/>
    </location>
</feature>
<protein>
    <submittedName>
        <fullName evidence="6">Uncharacterized protein</fullName>
    </submittedName>
</protein>
<dbReference type="OrthoDB" id="2428527at2759"/>
<organism evidence="6 7">
    <name type="scientific">Penicillium atrosanguineum</name>
    <dbReference type="NCBI Taxonomy" id="1132637"/>
    <lineage>
        <taxon>Eukaryota</taxon>
        <taxon>Fungi</taxon>
        <taxon>Dikarya</taxon>
        <taxon>Ascomycota</taxon>
        <taxon>Pezizomycotina</taxon>
        <taxon>Eurotiomycetes</taxon>
        <taxon>Eurotiomycetidae</taxon>
        <taxon>Eurotiales</taxon>
        <taxon>Aspergillaceae</taxon>
        <taxon>Penicillium</taxon>
    </lineage>
</organism>
<evidence type="ECO:0000256" key="1">
    <source>
        <dbReference type="ARBA" id="ARBA00004141"/>
    </source>
</evidence>
<feature type="transmembrane region" description="Helical" evidence="5">
    <location>
        <begin position="303"/>
        <end position="321"/>
    </location>
</feature>
<accession>A0A9W9GG97</accession>
<evidence type="ECO:0000256" key="3">
    <source>
        <dbReference type="ARBA" id="ARBA00022989"/>
    </source>
</evidence>
<keyword evidence="3 5" id="KW-1133">Transmembrane helix</keyword>
<evidence type="ECO:0000256" key="4">
    <source>
        <dbReference type="ARBA" id="ARBA00023136"/>
    </source>
</evidence>
<feature type="transmembrane region" description="Helical" evidence="5">
    <location>
        <begin position="110"/>
        <end position="129"/>
    </location>
</feature>
<dbReference type="PANTHER" id="PTHR42718">
    <property type="entry name" value="MAJOR FACILITATOR SUPERFAMILY MULTIDRUG TRANSPORTER MFSC"/>
    <property type="match status" value="1"/>
</dbReference>